<sequence length="48" mass="5630">MNLKYTVDKETTGKTVKYILKKQLNLSERLIKKLKHQAKFCATAILFM</sequence>
<dbReference type="EMBL" id="BAVR01000009">
    <property type="protein sequence ID" value="GAE87699.1"/>
    <property type="molecule type" value="Genomic_DNA"/>
</dbReference>
<dbReference type="AlphaFoldDB" id="W4V4L8"/>
<gene>
    <name evidence="1" type="ORF">JCM21531_1092</name>
</gene>
<dbReference type="STRING" id="1294263.JCM21531_1092"/>
<evidence type="ECO:0000313" key="1">
    <source>
        <dbReference type="EMBL" id="GAE87699.1"/>
    </source>
</evidence>
<dbReference type="Proteomes" id="UP000019109">
    <property type="component" value="Unassembled WGS sequence"/>
</dbReference>
<protein>
    <submittedName>
        <fullName evidence="1">Ribosomal large subunit pseudouridine synthase D</fullName>
    </submittedName>
</protein>
<accession>W4V4L8</accession>
<reference evidence="1" key="1">
    <citation type="journal article" date="2014" name="Genome Announc.">
        <title>Draft Genome Sequence of Clostridium straminisolvens Strain JCM 21531T, Isolated from a Cellulose-Degrading Bacterial Community.</title>
        <authorList>
            <person name="Yuki M."/>
            <person name="Oshima K."/>
            <person name="Suda W."/>
            <person name="Sakamoto M."/>
            <person name="Kitamura K."/>
            <person name="Iida T."/>
            <person name="Hattori M."/>
            <person name="Ohkuma M."/>
        </authorList>
    </citation>
    <scope>NUCLEOTIDE SEQUENCE [LARGE SCALE GENOMIC DNA]</scope>
    <source>
        <strain evidence="1">JCM 21531</strain>
    </source>
</reference>
<organism evidence="1 2">
    <name type="scientific">Acetivibrio straminisolvens JCM 21531</name>
    <dbReference type="NCBI Taxonomy" id="1294263"/>
    <lineage>
        <taxon>Bacteria</taxon>
        <taxon>Bacillati</taxon>
        <taxon>Bacillota</taxon>
        <taxon>Clostridia</taxon>
        <taxon>Eubacteriales</taxon>
        <taxon>Oscillospiraceae</taxon>
        <taxon>Acetivibrio</taxon>
    </lineage>
</organism>
<comment type="caution">
    <text evidence="1">The sequence shown here is derived from an EMBL/GenBank/DDBJ whole genome shotgun (WGS) entry which is preliminary data.</text>
</comment>
<proteinExistence type="predicted"/>
<keyword evidence="2" id="KW-1185">Reference proteome</keyword>
<name>W4V4L8_9FIRM</name>
<evidence type="ECO:0000313" key="2">
    <source>
        <dbReference type="Proteomes" id="UP000019109"/>
    </source>
</evidence>